<dbReference type="RefSeq" id="WP_345400761.1">
    <property type="nucleotide sequence ID" value="NZ_BAABLA010000102.1"/>
</dbReference>
<keyword evidence="3" id="KW-0804">Transcription</keyword>
<feature type="domain" description="HTH araC/xylS-type" evidence="4">
    <location>
        <begin position="200"/>
        <end position="301"/>
    </location>
</feature>
<dbReference type="SMART" id="SM00342">
    <property type="entry name" value="HTH_ARAC"/>
    <property type="match status" value="1"/>
</dbReference>
<accession>A0ABW2BVQ7</accession>
<dbReference type="PANTHER" id="PTHR46796:SF12">
    <property type="entry name" value="HTH-TYPE DNA-BINDING TRANSCRIPTIONAL ACTIVATOR EUTR"/>
    <property type="match status" value="1"/>
</dbReference>
<evidence type="ECO:0000313" key="6">
    <source>
        <dbReference type="Proteomes" id="UP001596337"/>
    </source>
</evidence>
<evidence type="ECO:0000256" key="3">
    <source>
        <dbReference type="ARBA" id="ARBA00023163"/>
    </source>
</evidence>
<keyword evidence="1" id="KW-0805">Transcription regulation</keyword>
<dbReference type="Proteomes" id="UP001596337">
    <property type="component" value="Unassembled WGS sequence"/>
</dbReference>
<dbReference type="Pfam" id="PF14525">
    <property type="entry name" value="AraC_binding_2"/>
    <property type="match status" value="1"/>
</dbReference>
<dbReference type="Pfam" id="PF12833">
    <property type="entry name" value="HTH_18"/>
    <property type="match status" value="1"/>
</dbReference>
<comment type="caution">
    <text evidence="5">The sequence shown here is derived from an EMBL/GenBank/DDBJ whole genome shotgun (WGS) entry which is preliminary data.</text>
</comment>
<sequence>MAQVFCDHRIDLVGRASRLDTHMNCQRIRNTSLASITYGGDVKVDPGECENFFPVMAILEGRGTFRCGNDSIDATPDVIAVASPTLPLSMRLAAGTKLVIARIERPALEATLRELLDQSLPWPIEFQLGMNATEGMTAAWASGFLRFINELDSNNRSWSRSHSARGLERWLMEGLLLAQPNNYTHVLDGDTRPIPNRVVDAAIELMEAHPESEHTISSLASAAGVSARALQEAFRRHTDVTPMRYLREVRLERAHQELLAAEPDTTTVGKVAARWGSQHLSRFASAYHARYGEYPSTTLRK</sequence>
<dbReference type="InterPro" id="IPR050204">
    <property type="entry name" value="AraC_XylS_family_regulators"/>
</dbReference>
<name>A0ABW2BVQ7_9PSEU</name>
<evidence type="ECO:0000256" key="2">
    <source>
        <dbReference type="ARBA" id="ARBA00023125"/>
    </source>
</evidence>
<dbReference type="PROSITE" id="PS01124">
    <property type="entry name" value="HTH_ARAC_FAMILY_2"/>
    <property type="match status" value="1"/>
</dbReference>
<dbReference type="SUPFAM" id="SSF46689">
    <property type="entry name" value="Homeodomain-like"/>
    <property type="match status" value="1"/>
</dbReference>
<proteinExistence type="predicted"/>
<protein>
    <submittedName>
        <fullName evidence="5">AraC family transcriptional regulator</fullName>
    </submittedName>
</protein>
<evidence type="ECO:0000256" key="1">
    <source>
        <dbReference type="ARBA" id="ARBA00023015"/>
    </source>
</evidence>
<dbReference type="InterPro" id="IPR035418">
    <property type="entry name" value="AraC-bd_2"/>
</dbReference>
<dbReference type="InterPro" id="IPR009057">
    <property type="entry name" value="Homeodomain-like_sf"/>
</dbReference>
<evidence type="ECO:0000259" key="4">
    <source>
        <dbReference type="PROSITE" id="PS01124"/>
    </source>
</evidence>
<gene>
    <name evidence="5" type="ORF">ACFQGD_03835</name>
</gene>
<dbReference type="Gene3D" id="1.10.10.60">
    <property type="entry name" value="Homeodomain-like"/>
    <property type="match status" value="1"/>
</dbReference>
<keyword evidence="6" id="KW-1185">Reference proteome</keyword>
<reference evidence="6" key="1">
    <citation type="journal article" date="2019" name="Int. J. Syst. Evol. Microbiol.">
        <title>The Global Catalogue of Microorganisms (GCM) 10K type strain sequencing project: providing services to taxonomists for standard genome sequencing and annotation.</title>
        <authorList>
            <consortium name="The Broad Institute Genomics Platform"/>
            <consortium name="The Broad Institute Genome Sequencing Center for Infectious Disease"/>
            <person name="Wu L."/>
            <person name="Ma J."/>
        </authorList>
    </citation>
    <scope>NUCLEOTIDE SEQUENCE [LARGE SCALE GENOMIC DNA]</scope>
    <source>
        <strain evidence="6">KCTC 32255</strain>
    </source>
</reference>
<dbReference type="EMBL" id="JBHSXX010000001">
    <property type="protein sequence ID" value="MFC6866268.1"/>
    <property type="molecule type" value="Genomic_DNA"/>
</dbReference>
<dbReference type="InterPro" id="IPR018060">
    <property type="entry name" value="HTH_AraC"/>
</dbReference>
<organism evidence="5 6">
    <name type="scientific">Haloechinothrix salitolerans</name>
    <dbReference type="NCBI Taxonomy" id="926830"/>
    <lineage>
        <taxon>Bacteria</taxon>
        <taxon>Bacillati</taxon>
        <taxon>Actinomycetota</taxon>
        <taxon>Actinomycetes</taxon>
        <taxon>Pseudonocardiales</taxon>
        <taxon>Pseudonocardiaceae</taxon>
        <taxon>Haloechinothrix</taxon>
    </lineage>
</organism>
<dbReference type="PANTHER" id="PTHR46796">
    <property type="entry name" value="HTH-TYPE TRANSCRIPTIONAL ACTIVATOR RHAS-RELATED"/>
    <property type="match status" value="1"/>
</dbReference>
<keyword evidence="2" id="KW-0238">DNA-binding</keyword>
<evidence type="ECO:0000313" key="5">
    <source>
        <dbReference type="EMBL" id="MFC6866268.1"/>
    </source>
</evidence>